<protein>
    <submittedName>
        <fullName evidence="7">Transcription factor bHLH149</fullName>
    </submittedName>
</protein>
<evidence type="ECO:0000256" key="3">
    <source>
        <dbReference type="ARBA" id="ARBA00023015"/>
    </source>
</evidence>
<keyword evidence="5" id="KW-0539">Nucleus</keyword>
<keyword evidence="3" id="KW-0805">Transcription regulation</keyword>
<accession>A0ABR2MKV0</accession>
<evidence type="ECO:0000256" key="2">
    <source>
        <dbReference type="ARBA" id="ARBA00005510"/>
    </source>
</evidence>
<dbReference type="EMBL" id="JBBWWR010000006">
    <property type="protein sequence ID" value="KAK8964631.1"/>
    <property type="molecule type" value="Genomic_DNA"/>
</dbReference>
<sequence>MISSPCSTSAAGRKKPRTYFRSPPESKWRSGSQQLIYRRRLFDALRVARSGGGRSAISSRDIKNAADSALALTAQAQTRWSRALLFGCCSRRKVLLKAAGKIRRRRPPRPARKFGGNASPEPNPMLKGKKVTDRLCVLSRIVPGCQKLSAPCLLEEAADYVAALELQVKTMRALADALCASSLSSPSRESAPSTAGDCDEFAS</sequence>
<evidence type="ECO:0000256" key="1">
    <source>
        <dbReference type="ARBA" id="ARBA00004123"/>
    </source>
</evidence>
<dbReference type="PANTHER" id="PTHR33124">
    <property type="entry name" value="TRANSCRIPTION FACTOR IBH1-LIKE 1"/>
    <property type="match status" value="1"/>
</dbReference>
<evidence type="ECO:0000256" key="4">
    <source>
        <dbReference type="ARBA" id="ARBA00023163"/>
    </source>
</evidence>
<reference evidence="7 8" key="1">
    <citation type="journal article" date="2022" name="Nat. Plants">
        <title>Genomes of leafy and leafless Platanthera orchids illuminate the evolution of mycoheterotrophy.</title>
        <authorList>
            <person name="Li M.H."/>
            <person name="Liu K.W."/>
            <person name="Li Z."/>
            <person name="Lu H.C."/>
            <person name="Ye Q.L."/>
            <person name="Zhang D."/>
            <person name="Wang J.Y."/>
            <person name="Li Y.F."/>
            <person name="Zhong Z.M."/>
            <person name="Liu X."/>
            <person name="Yu X."/>
            <person name="Liu D.K."/>
            <person name="Tu X.D."/>
            <person name="Liu B."/>
            <person name="Hao Y."/>
            <person name="Liao X.Y."/>
            <person name="Jiang Y.T."/>
            <person name="Sun W.H."/>
            <person name="Chen J."/>
            <person name="Chen Y.Q."/>
            <person name="Ai Y."/>
            <person name="Zhai J.W."/>
            <person name="Wu S.S."/>
            <person name="Zhou Z."/>
            <person name="Hsiao Y.Y."/>
            <person name="Wu W.L."/>
            <person name="Chen Y.Y."/>
            <person name="Lin Y.F."/>
            <person name="Hsu J.L."/>
            <person name="Li C.Y."/>
            <person name="Wang Z.W."/>
            <person name="Zhao X."/>
            <person name="Zhong W.Y."/>
            <person name="Ma X.K."/>
            <person name="Ma L."/>
            <person name="Huang J."/>
            <person name="Chen G.Z."/>
            <person name="Huang M.Z."/>
            <person name="Huang L."/>
            <person name="Peng D.H."/>
            <person name="Luo Y.B."/>
            <person name="Zou S.Q."/>
            <person name="Chen S.P."/>
            <person name="Lan S."/>
            <person name="Tsai W.C."/>
            <person name="Van de Peer Y."/>
            <person name="Liu Z.J."/>
        </authorList>
    </citation>
    <scope>NUCLEOTIDE SEQUENCE [LARGE SCALE GENOMIC DNA]</scope>
    <source>
        <strain evidence="7">Lor288</strain>
    </source>
</reference>
<dbReference type="Proteomes" id="UP001412067">
    <property type="component" value="Unassembled WGS sequence"/>
</dbReference>
<gene>
    <name evidence="7" type="primary">BHLH149</name>
    <name evidence="7" type="ORF">KSP40_PGU020483</name>
</gene>
<dbReference type="InterPro" id="IPR044549">
    <property type="entry name" value="bHLH_AtIBH1-like"/>
</dbReference>
<evidence type="ECO:0000256" key="5">
    <source>
        <dbReference type="ARBA" id="ARBA00023242"/>
    </source>
</evidence>
<name>A0ABR2MKV0_9ASPA</name>
<comment type="similarity">
    <text evidence="2">Belongs to the bHLH protein family.</text>
</comment>
<feature type="compositionally biased region" description="Polar residues" evidence="6">
    <location>
        <begin position="1"/>
        <end position="10"/>
    </location>
</feature>
<organism evidence="7 8">
    <name type="scientific">Platanthera guangdongensis</name>
    <dbReference type="NCBI Taxonomy" id="2320717"/>
    <lineage>
        <taxon>Eukaryota</taxon>
        <taxon>Viridiplantae</taxon>
        <taxon>Streptophyta</taxon>
        <taxon>Embryophyta</taxon>
        <taxon>Tracheophyta</taxon>
        <taxon>Spermatophyta</taxon>
        <taxon>Magnoliopsida</taxon>
        <taxon>Liliopsida</taxon>
        <taxon>Asparagales</taxon>
        <taxon>Orchidaceae</taxon>
        <taxon>Orchidoideae</taxon>
        <taxon>Orchideae</taxon>
        <taxon>Orchidinae</taxon>
        <taxon>Platanthera</taxon>
    </lineage>
</organism>
<evidence type="ECO:0000313" key="7">
    <source>
        <dbReference type="EMBL" id="KAK8964631.1"/>
    </source>
</evidence>
<dbReference type="CDD" id="cd11444">
    <property type="entry name" value="bHLH_AtIBH1_like"/>
    <property type="match status" value="1"/>
</dbReference>
<comment type="subcellular location">
    <subcellularLocation>
        <location evidence="1">Nucleus</location>
    </subcellularLocation>
</comment>
<dbReference type="SUPFAM" id="SSF47459">
    <property type="entry name" value="HLH, helix-loop-helix DNA-binding domain"/>
    <property type="match status" value="1"/>
</dbReference>
<evidence type="ECO:0000256" key="6">
    <source>
        <dbReference type="SAM" id="MobiDB-lite"/>
    </source>
</evidence>
<feature type="region of interest" description="Disordered" evidence="6">
    <location>
        <begin position="1"/>
        <end position="28"/>
    </location>
</feature>
<dbReference type="InterPro" id="IPR036638">
    <property type="entry name" value="HLH_DNA-bd_sf"/>
</dbReference>
<comment type="caution">
    <text evidence="7">The sequence shown here is derived from an EMBL/GenBank/DDBJ whole genome shotgun (WGS) entry which is preliminary data.</text>
</comment>
<keyword evidence="8" id="KW-1185">Reference proteome</keyword>
<dbReference type="InterPro" id="IPR044660">
    <property type="entry name" value="IBH1-like"/>
</dbReference>
<dbReference type="PANTHER" id="PTHR33124:SF51">
    <property type="entry name" value="BHLH DOMAIN-CONTAINING PROTEIN"/>
    <property type="match status" value="1"/>
</dbReference>
<evidence type="ECO:0000313" key="8">
    <source>
        <dbReference type="Proteomes" id="UP001412067"/>
    </source>
</evidence>
<feature type="region of interest" description="Disordered" evidence="6">
    <location>
        <begin position="105"/>
        <end position="126"/>
    </location>
</feature>
<proteinExistence type="inferred from homology"/>
<feature type="region of interest" description="Disordered" evidence="6">
    <location>
        <begin position="183"/>
        <end position="203"/>
    </location>
</feature>
<feature type="compositionally biased region" description="Low complexity" evidence="6">
    <location>
        <begin position="183"/>
        <end position="195"/>
    </location>
</feature>
<keyword evidence="4" id="KW-0804">Transcription</keyword>